<name>A0AAD5WYF0_9FUNG</name>
<protein>
    <submittedName>
        <fullName evidence="2">Uncharacterized protein</fullName>
    </submittedName>
</protein>
<reference evidence="2" key="1">
    <citation type="submission" date="2020-05" db="EMBL/GenBank/DDBJ databases">
        <title>Phylogenomic resolution of chytrid fungi.</title>
        <authorList>
            <person name="Stajich J.E."/>
            <person name="Amses K."/>
            <person name="Simmons R."/>
            <person name="Seto K."/>
            <person name="Myers J."/>
            <person name="Bonds A."/>
            <person name="Quandt C.A."/>
            <person name="Barry K."/>
            <person name="Liu P."/>
            <person name="Grigoriev I."/>
            <person name="Longcore J.E."/>
            <person name="James T.Y."/>
        </authorList>
    </citation>
    <scope>NUCLEOTIDE SEQUENCE</scope>
    <source>
        <strain evidence="2">JEL0318</strain>
    </source>
</reference>
<dbReference type="EMBL" id="JADGJD010003137">
    <property type="protein sequence ID" value="KAJ3025434.1"/>
    <property type="molecule type" value="Genomic_DNA"/>
</dbReference>
<proteinExistence type="predicted"/>
<feature type="region of interest" description="Disordered" evidence="1">
    <location>
        <begin position="1"/>
        <end position="96"/>
    </location>
</feature>
<feature type="compositionally biased region" description="Polar residues" evidence="1">
    <location>
        <begin position="45"/>
        <end position="70"/>
    </location>
</feature>
<comment type="caution">
    <text evidence="2">The sequence shown here is derived from an EMBL/GenBank/DDBJ whole genome shotgun (WGS) entry which is preliminary data.</text>
</comment>
<dbReference type="AlphaFoldDB" id="A0AAD5WYF0"/>
<gene>
    <name evidence="2" type="ORF">HK097_006683</name>
</gene>
<keyword evidence="3" id="KW-1185">Reference proteome</keyword>
<organism evidence="2 3">
    <name type="scientific">Rhizophlyctis rosea</name>
    <dbReference type="NCBI Taxonomy" id="64517"/>
    <lineage>
        <taxon>Eukaryota</taxon>
        <taxon>Fungi</taxon>
        <taxon>Fungi incertae sedis</taxon>
        <taxon>Chytridiomycota</taxon>
        <taxon>Chytridiomycota incertae sedis</taxon>
        <taxon>Chytridiomycetes</taxon>
        <taxon>Rhizophlyctidales</taxon>
        <taxon>Rhizophlyctidaceae</taxon>
        <taxon>Rhizophlyctis</taxon>
    </lineage>
</organism>
<dbReference type="Proteomes" id="UP001212841">
    <property type="component" value="Unassembled WGS sequence"/>
</dbReference>
<accession>A0AAD5WYF0</accession>
<sequence>MFSFAGTATEQEEQQKAAGDESDSNPWGQDAAAGRVDAIPETSEKSTPSADPTSVTITVQPELNTDEPTSPLQEQPPEAEQVPAPTPLPTPAAPIATNPALVPAILSYAVQTATHDGKDVGDPK</sequence>
<feature type="non-terminal residue" evidence="2">
    <location>
        <position position="124"/>
    </location>
</feature>
<evidence type="ECO:0000256" key="1">
    <source>
        <dbReference type="SAM" id="MobiDB-lite"/>
    </source>
</evidence>
<evidence type="ECO:0000313" key="3">
    <source>
        <dbReference type="Proteomes" id="UP001212841"/>
    </source>
</evidence>
<feature type="compositionally biased region" description="Low complexity" evidence="1">
    <location>
        <begin position="71"/>
        <end position="83"/>
    </location>
</feature>
<evidence type="ECO:0000313" key="2">
    <source>
        <dbReference type="EMBL" id="KAJ3025434.1"/>
    </source>
</evidence>